<keyword evidence="6 9" id="KW-1133">Transmembrane helix</keyword>
<protein>
    <recommendedName>
        <fullName evidence="12">Cation transporter</fullName>
    </recommendedName>
</protein>
<evidence type="ECO:0000256" key="8">
    <source>
        <dbReference type="ARBA" id="ARBA00023136"/>
    </source>
</evidence>
<evidence type="ECO:0000256" key="1">
    <source>
        <dbReference type="ARBA" id="ARBA00004651"/>
    </source>
</evidence>
<keyword evidence="11" id="KW-1185">Reference proteome</keyword>
<evidence type="ECO:0000256" key="5">
    <source>
        <dbReference type="ARBA" id="ARBA00022692"/>
    </source>
</evidence>
<dbReference type="AlphaFoldDB" id="A0A133UXZ4"/>
<evidence type="ECO:0000313" key="10">
    <source>
        <dbReference type="EMBL" id="KXA99058.1"/>
    </source>
</evidence>
<feature type="transmembrane region" description="Helical" evidence="9">
    <location>
        <begin position="35"/>
        <end position="54"/>
    </location>
</feature>
<dbReference type="PANTHER" id="PTHR32024">
    <property type="entry name" value="TRK SYSTEM POTASSIUM UPTAKE PROTEIN TRKG-RELATED"/>
    <property type="match status" value="1"/>
</dbReference>
<feature type="transmembrane region" description="Helical" evidence="9">
    <location>
        <begin position="270"/>
        <end position="287"/>
    </location>
</feature>
<keyword evidence="5 9" id="KW-0812">Transmembrane</keyword>
<evidence type="ECO:0000256" key="9">
    <source>
        <dbReference type="SAM" id="Phobius"/>
    </source>
</evidence>
<dbReference type="GO" id="GO:0005886">
    <property type="term" value="C:plasma membrane"/>
    <property type="evidence" value="ECO:0007669"/>
    <property type="project" value="UniProtKB-SubCell"/>
</dbReference>
<comment type="caution">
    <text evidence="10">The sequence shown here is derived from an EMBL/GenBank/DDBJ whole genome shotgun (WGS) entry which is preliminary data.</text>
</comment>
<keyword evidence="3" id="KW-0813">Transport</keyword>
<feature type="transmembrane region" description="Helical" evidence="9">
    <location>
        <begin position="7"/>
        <end position="29"/>
    </location>
</feature>
<keyword evidence="8 9" id="KW-0472">Membrane</keyword>
<feature type="transmembrane region" description="Helical" evidence="9">
    <location>
        <begin position="66"/>
        <end position="87"/>
    </location>
</feature>
<dbReference type="GO" id="GO:0008324">
    <property type="term" value="F:monoatomic cation transmembrane transporter activity"/>
    <property type="evidence" value="ECO:0007669"/>
    <property type="project" value="InterPro"/>
</dbReference>
<dbReference type="Proteomes" id="UP000070520">
    <property type="component" value="Unassembled WGS sequence"/>
</dbReference>
<dbReference type="GO" id="GO:0030001">
    <property type="term" value="P:metal ion transport"/>
    <property type="evidence" value="ECO:0007669"/>
    <property type="project" value="UniProtKB-ARBA"/>
</dbReference>
<evidence type="ECO:0000256" key="6">
    <source>
        <dbReference type="ARBA" id="ARBA00022989"/>
    </source>
</evidence>
<evidence type="ECO:0000256" key="2">
    <source>
        <dbReference type="ARBA" id="ARBA00009137"/>
    </source>
</evidence>
<gene>
    <name evidence="10" type="ORF">AKJ42_03800</name>
</gene>
<dbReference type="PATRIC" id="fig|1698272.3.peg.801"/>
<keyword evidence="4" id="KW-1003">Cell membrane</keyword>
<accession>A0A133UXZ4</accession>
<dbReference type="Pfam" id="PF02386">
    <property type="entry name" value="TrkH"/>
    <property type="match status" value="2"/>
</dbReference>
<comment type="similarity">
    <text evidence="2">Belongs to the TrkH potassium transport family.</text>
</comment>
<evidence type="ECO:0000313" key="11">
    <source>
        <dbReference type="Proteomes" id="UP000070520"/>
    </source>
</evidence>
<name>A0A133UXZ4_9EURY</name>
<feature type="transmembrane region" description="Helical" evidence="9">
    <location>
        <begin position="135"/>
        <end position="152"/>
    </location>
</feature>
<dbReference type="InterPro" id="IPR003445">
    <property type="entry name" value="Cat_transpt"/>
</dbReference>
<keyword evidence="7" id="KW-0406">Ion transport</keyword>
<feature type="transmembrane region" description="Helical" evidence="9">
    <location>
        <begin position="233"/>
        <end position="249"/>
    </location>
</feature>
<comment type="subcellular location">
    <subcellularLocation>
        <location evidence="1">Cell membrane</location>
        <topology evidence="1">Multi-pass membrane protein</topology>
    </subcellularLocation>
</comment>
<sequence length="483" mass="52552">MKRVLYFLGLIFLVIAGIMLILVPTALFFGEWSLIPWFLIPAATALILGFLLMWKFERKELTLGHAMVLVASTWILLSLFGSIPYIFGSGLDFLSAWFESMSGFTATGLTMFEMGETGAIDAHQTILFWRSVTEWVGGLGVIVLFLAALLGAGKAARRMYEAEARTDRVEVNVRLTAKSIWKIYLLYTILGALAFYFVGMPPWESINHSMTGIATGGFSVTADSFAGYNSPELVIAVIIMLMGATSFAVHRKLIGGQWREFFGNIEVKMMFFLIALATIVLVWSVGFEDAVFQSASALTGTGFSVAEQAGPNQLAFVSGDAWGPLQKSILSCLMISGGGFGSTSSAIKLIRTVIILKAVYWLIKRSFLPKRAVVPFKLGGEVYSEGEVMQTSVYAFIYLLVLMGGALVTMMAMSGASAIDVFFESASAQGNVGLSTGVTSITMPAIAKGTFIIQMLFGRLEILPVFALIGHMIAKIPRRREAF</sequence>
<feature type="transmembrane region" description="Helical" evidence="9">
    <location>
        <begin position="451"/>
        <end position="474"/>
    </location>
</feature>
<reference evidence="10 11" key="1">
    <citation type="journal article" date="2016" name="Sci. Rep.">
        <title>Metabolic traits of an uncultured archaeal lineage -MSBL1- from brine pools of the Red Sea.</title>
        <authorList>
            <person name="Mwirichia R."/>
            <person name="Alam I."/>
            <person name="Rashid M."/>
            <person name="Vinu M."/>
            <person name="Ba-Alawi W."/>
            <person name="Anthony Kamau A."/>
            <person name="Kamanda Ngugi D."/>
            <person name="Goker M."/>
            <person name="Klenk H.P."/>
            <person name="Bajic V."/>
            <person name="Stingl U."/>
        </authorList>
    </citation>
    <scope>NUCLEOTIDE SEQUENCE [LARGE SCALE GENOMIC DNA]</scope>
    <source>
        <strain evidence="10">SCGC-AAA261C02</strain>
    </source>
</reference>
<feature type="transmembrane region" description="Helical" evidence="9">
    <location>
        <begin position="393"/>
        <end position="413"/>
    </location>
</feature>
<organism evidence="10 11">
    <name type="scientific">candidate division MSBL1 archaeon SCGC-AAA261C02</name>
    <dbReference type="NCBI Taxonomy" id="1698272"/>
    <lineage>
        <taxon>Archaea</taxon>
        <taxon>Methanobacteriati</taxon>
        <taxon>Methanobacteriota</taxon>
        <taxon>candidate division MSBL1</taxon>
    </lineage>
</organism>
<dbReference type="EMBL" id="LHXW01000073">
    <property type="protein sequence ID" value="KXA99058.1"/>
    <property type="molecule type" value="Genomic_DNA"/>
</dbReference>
<evidence type="ECO:0000256" key="7">
    <source>
        <dbReference type="ARBA" id="ARBA00023065"/>
    </source>
</evidence>
<dbReference type="PANTHER" id="PTHR32024:SF2">
    <property type="entry name" value="TRK SYSTEM POTASSIUM UPTAKE PROTEIN TRKG-RELATED"/>
    <property type="match status" value="1"/>
</dbReference>
<evidence type="ECO:0000256" key="4">
    <source>
        <dbReference type="ARBA" id="ARBA00022475"/>
    </source>
</evidence>
<evidence type="ECO:0008006" key="12">
    <source>
        <dbReference type="Google" id="ProtNLM"/>
    </source>
</evidence>
<feature type="transmembrane region" description="Helical" evidence="9">
    <location>
        <begin position="184"/>
        <end position="203"/>
    </location>
</feature>
<evidence type="ECO:0000256" key="3">
    <source>
        <dbReference type="ARBA" id="ARBA00022448"/>
    </source>
</evidence>
<proteinExistence type="inferred from homology"/>